<keyword evidence="1 7" id="KW-1003">Cell membrane</keyword>
<dbReference type="PANTHER" id="PTHR30518:SF2">
    <property type="entry name" value="ENDOLYTIC MUREIN TRANSGLYCOSYLASE"/>
    <property type="match status" value="1"/>
</dbReference>
<evidence type="ECO:0000256" key="2">
    <source>
        <dbReference type="ARBA" id="ARBA00022692"/>
    </source>
</evidence>
<evidence type="ECO:0000256" key="5">
    <source>
        <dbReference type="ARBA" id="ARBA00023239"/>
    </source>
</evidence>
<keyword evidence="3 7" id="KW-1133">Transmembrane helix</keyword>
<evidence type="ECO:0000256" key="6">
    <source>
        <dbReference type="ARBA" id="ARBA00023316"/>
    </source>
</evidence>
<feature type="site" description="Important for catalytic activity" evidence="7">
    <location>
        <position position="218"/>
    </location>
</feature>
<dbReference type="Pfam" id="PF02618">
    <property type="entry name" value="YceG"/>
    <property type="match status" value="1"/>
</dbReference>
<protein>
    <recommendedName>
        <fullName evidence="7">Endolytic murein transglycosylase</fullName>
        <ecNumber evidence="7">4.2.2.29</ecNumber>
    </recommendedName>
    <alternativeName>
        <fullName evidence="7">Peptidoglycan lytic transglycosylase</fullName>
    </alternativeName>
    <alternativeName>
        <fullName evidence="7">Peptidoglycan polymerization terminase</fullName>
    </alternativeName>
</protein>
<keyword evidence="4 7" id="KW-0472">Membrane</keyword>
<gene>
    <name evidence="7" type="primary">mltG</name>
    <name evidence="8" type="ORF">EDC56_2691</name>
</gene>
<dbReference type="Gene3D" id="3.30.1490.480">
    <property type="entry name" value="Endolytic murein transglycosylase"/>
    <property type="match status" value="1"/>
</dbReference>
<dbReference type="InterPro" id="IPR003770">
    <property type="entry name" value="MLTG-like"/>
</dbReference>
<evidence type="ECO:0000256" key="4">
    <source>
        <dbReference type="ARBA" id="ARBA00023136"/>
    </source>
</evidence>
<sequence length="344" mass="39293">MKLFGKIVVLSLMAVALLLWFASRWFDDYLAQPLVVNVDHQEIVVPSGMSYSRLAYRLSKQGFIEYPKLFIAYVRLTNQAAIHVGEYRLTASDNILTLLEKLQSGDVVYRNITIPEGYTAKQMLSRIQQSSFIQSTIDYEELPRIVSELGYGDYKNIEGLFFPDSYAYTRQQTDVEILRMMAKRLNKVLSEEWETRDKGLPYKTPYDALIMASIVEKETGVTYERREIAGVFVRRLDKGMRLQTDPTVIYGMGSRYQGKISRRDLRADTPYNTYTRSGLPPTPIALVGREAIAAALHPADGDSLYFVAKGDGSHQFSATLKEHNRAVVKYQLKRRADYRSHPAQ</sequence>
<dbReference type="PANTHER" id="PTHR30518">
    <property type="entry name" value="ENDOLYTIC MUREIN TRANSGLYCOSYLASE"/>
    <property type="match status" value="1"/>
</dbReference>
<dbReference type="Proteomes" id="UP000275394">
    <property type="component" value="Unassembled WGS sequence"/>
</dbReference>
<comment type="function">
    <text evidence="7">Functions as a peptidoglycan terminase that cleaves nascent peptidoglycan strands endolytically to terminate their elongation.</text>
</comment>
<dbReference type="CDD" id="cd08010">
    <property type="entry name" value="MltG_like"/>
    <property type="match status" value="1"/>
</dbReference>
<keyword evidence="7" id="KW-0997">Cell inner membrane</keyword>
<dbReference type="EMBL" id="RKHR01000005">
    <property type="protein sequence ID" value="ROS00057.1"/>
    <property type="molecule type" value="Genomic_DNA"/>
</dbReference>
<evidence type="ECO:0000313" key="9">
    <source>
        <dbReference type="Proteomes" id="UP000275394"/>
    </source>
</evidence>
<accession>A0A3N2DJV2</accession>
<dbReference type="GO" id="GO:0008932">
    <property type="term" value="F:lytic endotransglycosylase activity"/>
    <property type="evidence" value="ECO:0007669"/>
    <property type="project" value="UniProtKB-UniRule"/>
</dbReference>
<dbReference type="HAMAP" id="MF_02065">
    <property type="entry name" value="MltG"/>
    <property type="match status" value="1"/>
</dbReference>
<dbReference type="NCBIfam" id="TIGR00247">
    <property type="entry name" value="endolytic transglycosylase MltG"/>
    <property type="match status" value="1"/>
</dbReference>
<comment type="catalytic activity">
    <reaction evidence="7">
        <text>a peptidoglycan chain = a peptidoglycan chain with N-acetyl-1,6-anhydromuramyl-[peptide] at the reducing end + a peptidoglycan chain with N-acetylglucosamine at the non-reducing end.</text>
        <dbReference type="EC" id="4.2.2.29"/>
    </reaction>
</comment>
<dbReference type="AlphaFoldDB" id="A0A3N2DJV2"/>
<evidence type="ECO:0000313" key="8">
    <source>
        <dbReference type="EMBL" id="ROS00057.1"/>
    </source>
</evidence>
<comment type="similarity">
    <text evidence="7">Belongs to the transglycosylase MltG family.</text>
</comment>
<dbReference type="OrthoDB" id="9814591at2"/>
<name>A0A3N2DJV2_9GAMM</name>
<comment type="caution">
    <text evidence="8">The sequence shown here is derived from an EMBL/GenBank/DDBJ whole genome shotgun (WGS) entry which is preliminary data.</text>
</comment>
<proteinExistence type="inferred from homology"/>
<dbReference type="Gene3D" id="3.30.160.60">
    <property type="entry name" value="Classic Zinc Finger"/>
    <property type="match status" value="1"/>
</dbReference>
<keyword evidence="5 7" id="KW-0456">Lyase</keyword>
<evidence type="ECO:0000256" key="7">
    <source>
        <dbReference type="HAMAP-Rule" id="MF_02065"/>
    </source>
</evidence>
<dbReference type="FunFam" id="3.30.160.60:FF:000242">
    <property type="entry name" value="Endolytic murein transglycosylase"/>
    <property type="match status" value="1"/>
</dbReference>
<dbReference type="GO" id="GO:0005886">
    <property type="term" value="C:plasma membrane"/>
    <property type="evidence" value="ECO:0007669"/>
    <property type="project" value="UniProtKB-UniRule"/>
</dbReference>
<keyword evidence="9" id="KW-1185">Reference proteome</keyword>
<reference evidence="8 9" key="1">
    <citation type="submission" date="2018-11" db="EMBL/GenBank/DDBJ databases">
        <title>Genomic Encyclopedia of Type Strains, Phase IV (KMG-IV): sequencing the most valuable type-strain genomes for metagenomic binning, comparative biology and taxonomic classification.</title>
        <authorList>
            <person name="Goeker M."/>
        </authorList>
    </citation>
    <scope>NUCLEOTIDE SEQUENCE [LARGE SCALE GENOMIC DNA]</scope>
    <source>
        <strain evidence="8 9">DSM 100316</strain>
    </source>
</reference>
<dbReference type="GO" id="GO:0071555">
    <property type="term" value="P:cell wall organization"/>
    <property type="evidence" value="ECO:0007669"/>
    <property type="project" value="UniProtKB-KW"/>
</dbReference>
<evidence type="ECO:0000256" key="1">
    <source>
        <dbReference type="ARBA" id="ARBA00022475"/>
    </source>
</evidence>
<organism evidence="8 9">
    <name type="scientific">Sinobacterium caligoides</name>
    <dbReference type="NCBI Taxonomy" id="933926"/>
    <lineage>
        <taxon>Bacteria</taxon>
        <taxon>Pseudomonadati</taxon>
        <taxon>Pseudomonadota</taxon>
        <taxon>Gammaproteobacteria</taxon>
        <taxon>Cellvibrionales</taxon>
        <taxon>Spongiibacteraceae</taxon>
        <taxon>Sinobacterium</taxon>
    </lineage>
</organism>
<keyword evidence="6 7" id="KW-0961">Cell wall biogenesis/degradation</keyword>
<dbReference type="EC" id="4.2.2.29" evidence="7"/>
<dbReference type="GO" id="GO:0009252">
    <property type="term" value="P:peptidoglycan biosynthetic process"/>
    <property type="evidence" value="ECO:0007669"/>
    <property type="project" value="UniProtKB-UniRule"/>
</dbReference>
<keyword evidence="2 7" id="KW-0812">Transmembrane</keyword>
<evidence type="ECO:0000256" key="3">
    <source>
        <dbReference type="ARBA" id="ARBA00022989"/>
    </source>
</evidence>